<dbReference type="Proteomes" id="UP000622166">
    <property type="component" value="Unassembled WGS sequence"/>
</dbReference>
<organism evidence="1 2">
    <name type="scientific">Streptomyces poonensis</name>
    <dbReference type="NCBI Taxonomy" id="68255"/>
    <lineage>
        <taxon>Bacteria</taxon>
        <taxon>Bacillati</taxon>
        <taxon>Actinomycetota</taxon>
        <taxon>Actinomycetes</taxon>
        <taxon>Kitasatosporales</taxon>
        <taxon>Streptomycetaceae</taxon>
        <taxon>Streptomyces</taxon>
    </lineage>
</organism>
<evidence type="ECO:0000313" key="1">
    <source>
        <dbReference type="EMBL" id="GGZ39378.1"/>
    </source>
</evidence>
<sequence>MTDLIRALAELWKEMLGLRPRGRHRAVRTAVAPPLLAPSVPRMPWGWSEVPSPQSPYGLDESLNGDETVMVRPYLAAHEERERQWERRVALLLALDGVDVKPDVIHGLRIGAGAAW</sequence>
<keyword evidence="2" id="KW-1185">Reference proteome</keyword>
<dbReference type="AlphaFoldDB" id="A0A918QBR4"/>
<dbReference type="EMBL" id="BMVW01000022">
    <property type="protein sequence ID" value="GGZ39378.1"/>
    <property type="molecule type" value="Genomic_DNA"/>
</dbReference>
<gene>
    <name evidence="1" type="ORF">GCM10010365_70240</name>
</gene>
<reference evidence="1" key="1">
    <citation type="journal article" date="2014" name="Int. J. Syst. Evol. Microbiol.">
        <title>Complete genome sequence of Corynebacterium casei LMG S-19264T (=DSM 44701T), isolated from a smear-ripened cheese.</title>
        <authorList>
            <consortium name="US DOE Joint Genome Institute (JGI-PGF)"/>
            <person name="Walter F."/>
            <person name="Albersmeier A."/>
            <person name="Kalinowski J."/>
            <person name="Ruckert C."/>
        </authorList>
    </citation>
    <scope>NUCLEOTIDE SEQUENCE</scope>
    <source>
        <strain evidence="1">JCM 4815</strain>
    </source>
</reference>
<reference evidence="1" key="2">
    <citation type="submission" date="2020-09" db="EMBL/GenBank/DDBJ databases">
        <authorList>
            <person name="Sun Q."/>
            <person name="Ohkuma M."/>
        </authorList>
    </citation>
    <scope>NUCLEOTIDE SEQUENCE</scope>
    <source>
        <strain evidence="1">JCM 4815</strain>
    </source>
</reference>
<accession>A0A918QBR4</accession>
<comment type="caution">
    <text evidence="1">The sequence shown here is derived from an EMBL/GenBank/DDBJ whole genome shotgun (WGS) entry which is preliminary data.</text>
</comment>
<protein>
    <submittedName>
        <fullName evidence="1">Uncharacterized protein</fullName>
    </submittedName>
</protein>
<evidence type="ECO:0000313" key="2">
    <source>
        <dbReference type="Proteomes" id="UP000622166"/>
    </source>
</evidence>
<proteinExistence type="predicted"/>
<name>A0A918QBR4_9ACTN</name>